<keyword evidence="2" id="KW-1185">Reference proteome</keyword>
<evidence type="ECO:0008006" key="3">
    <source>
        <dbReference type="Google" id="ProtNLM"/>
    </source>
</evidence>
<dbReference type="OrthoDB" id="175771at2"/>
<dbReference type="EMBL" id="NOJY02000014">
    <property type="protein sequence ID" value="RDY27265.1"/>
    <property type="molecule type" value="Genomic_DNA"/>
</dbReference>
<dbReference type="RefSeq" id="WP_094368880.1">
    <property type="nucleotide sequence ID" value="NZ_NOJY02000014.1"/>
</dbReference>
<dbReference type="Proteomes" id="UP000215694">
    <property type="component" value="Unassembled WGS sequence"/>
</dbReference>
<reference evidence="1 2" key="1">
    <citation type="journal article" date="2017" name="Genome Announc.">
        <title>Draft Genome Sequence of Romboutsia weinsteinii sp. nov. Strain CCRI-19649(T) Isolated from Surface Water.</title>
        <authorList>
            <person name="Maheux A.F."/>
            <person name="Boudreau D.K."/>
            <person name="Berube E."/>
            <person name="Boissinot M."/>
            <person name="Cantin P."/>
            <person name="Raymond F."/>
            <person name="Corbeil J."/>
            <person name="Omar R.F."/>
            <person name="Bergeron M.G."/>
        </authorList>
    </citation>
    <scope>NUCLEOTIDE SEQUENCE [LARGE SCALE GENOMIC DNA]</scope>
    <source>
        <strain evidence="1 2">CCRI-19649</strain>
    </source>
</reference>
<sequence length="372" mass="43226">MSKNKFKYIIPPIILSVILFTLINNTEKNDDLKSQEKYVFNETVKDGDKSNEASNKQIIGNYYLGEKNWILGKFSKLLPESEMKVYSDAINELSGISNDMGKSTYFVSMTHKTNMLKHLYPNFVTNRCNIDINKTIFKKNLDLKNMKFIDLDEAFSNSFSKENLEEFYFKTDHHWNGIGAYEGFKIMVKNMDLGLTDEEIENHFSKYKVLVNGEKDFIGSYNKKLGFPIEEKEKTSFVYLEGAKYKYFLSDTNKDIKIKEKDIMATRREKDSWDYGGAYMRGSNCNILKIKNAKSLTDKKVLVFRDSYEAPMTLLLADLFSEVEIVDPRYIDNLDMTYEDIIKNSDSDTVLFMYNSFGFSGMIKEMIDKGIK</sequence>
<dbReference type="AlphaFoldDB" id="A0A371J3F7"/>
<accession>A0A371J3F7</accession>
<organism evidence="1 2">
    <name type="scientific">Romboutsia weinsteinii</name>
    <dbReference type="NCBI Taxonomy" id="2020949"/>
    <lineage>
        <taxon>Bacteria</taxon>
        <taxon>Bacillati</taxon>
        <taxon>Bacillota</taxon>
        <taxon>Clostridia</taxon>
        <taxon>Peptostreptococcales</taxon>
        <taxon>Peptostreptococcaceae</taxon>
        <taxon>Romboutsia</taxon>
    </lineage>
</organism>
<protein>
    <recommendedName>
        <fullName evidence="3">AlgX/AlgJ SGNH hydrolase-like domain-containing protein</fullName>
    </recommendedName>
</protein>
<proteinExistence type="predicted"/>
<name>A0A371J3F7_9FIRM</name>
<gene>
    <name evidence="1" type="ORF">CHL78_009760</name>
</gene>
<evidence type="ECO:0000313" key="2">
    <source>
        <dbReference type="Proteomes" id="UP000215694"/>
    </source>
</evidence>
<comment type="caution">
    <text evidence="1">The sequence shown here is derived from an EMBL/GenBank/DDBJ whole genome shotgun (WGS) entry which is preliminary data.</text>
</comment>
<evidence type="ECO:0000313" key="1">
    <source>
        <dbReference type="EMBL" id="RDY27265.1"/>
    </source>
</evidence>